<organism evidence="2 3">
    <name type="scientific">Sinomicrobium pectinilyticum</name>
    <dbReference type="NCBI Taxonomy" id="1084421"/>
    <lineage>
        <taxon>Bacteria</taxon>
        <taxon>Pseudomonadati</taxon>
        <taxon>Bacteroidota</taxon>
        <taxon>Flavobacteriia</taxon>
        <taxon>Flavobacteriales</taxon>
        <taxon>Flavobacteriaceae</taxon>
        <taxon>Sinomicrobium</taxon>
    </lineage>
</organism>
<feature type="signal peptide" evidence="1">
    <location>
        <begin position="1"/>
        <end position="22"/>
    </location>
</feature>
<evidence type="ECO:0000256" key="1">
    <source>
        <dbReference type="SAM" id="SignalP"/>
    </source>
</evidence>
<comment type="caution">
    <text evidence="2">The sequence shown here is derived from an EMBL/GenBank/DDBJ whole genome shotgun (WGS) entry which is preliminary data.</text>
</comment>
<dbReference type="OrthoDB" id="1459974at2"/>
<reference evidence="2 3" key="1">
    <citation type="submission" date="2018-10" db="EMBL/GenBank/DDBJ databases">
        <title>Sinomicrobium pectinilyticum sp. nov., a pectinase-producing bacterium isolated from alkaline and saline soil, and emended description of the genus Sinomicrobium.</title>
        <authorList>
            <person name="Cheng B."/>
            <person name="Li C."/>
            <person name="Lai Q."/>
            <person name="Du M."/>
            <person name="Shao Z."/>
            <person name="Xu P."/>
            <person name="Yang C."/>
        </authorList>
    </citation>
    <scope>NUCLEOTIDE SEQUENCE [LARGE SCALE GENOMIC DNA]</scope>
    <source>
        <strain evidence="2 3">5DNS001</strain>
    </source>
</reference>
<feature type="chain" id="PRO_5018246727" description="DUF3551 domain-containing protein" evidence="1">
    <location>
        <begin position="23"/>
        <end position="79"/>
    </location>
</feature>
<evidence type="ECO:0000313" key="2">
    <source>
        <dbReference type="EMBL" id="RNL90679.1"/>
    </source>
</evidence>
<accession>A0A3N0ESL6</accession>
<dbReference type="AlphaFoldDB" id="A0A3N0ESL6"/>
<sequence length="79" mass="8442">MKKSKILLSLSAFAFAIVGAFASMNSAIPADLYAKVDGQCQLRCASEGVEACAVPAAYQTIQDCEAEQNPVQLRFEPTN</sequence>
<keyword evidence="3" id="KW-1185">Reference proteome</keyword>
<proteinExistence type="predicted"/>
<evidence type="ECO:0008006" key="4">
    <source>
        <dbReference type="Google" id="ProtNLM"/>
    </source>
</evidence>
<dbReference type="Proteomes" id="UP000267469">
    <property type="component" value="Unassembled WGS sequence"/>
</dbReference>
<dbReference type="RefSeq" id="WP_123215057.1">
    <property type="nucleotide sequence ID" value="NZ_RJTM01000029.1"/>
</dbReference>
<dbReference type="InterPro" id="IPR045391">
    <property type="entry name" value="DUF6520"/>
</dbReference>
<evidence type="ECO:0000313" key="3">
    <source>
        <dbReference type="Proteomes" id="UP000267469"/>
    </source>
</evidence>
<name>A0A3N0ESL6_SINP1</name>
<dbReference type="Pfam" id="PF20130">
    <property type="entry name" value="DUF6520"/>
    <property type="match status" value="1"/>
</dbReference>
<keyword evidence="1" id="KW-0732">Signal</keyword>
<gene>
    <name evidence="2" type="ORF">ED312_05745</name>
</gene>
<protein>
    <recommendedName>
        <fullName evidence="4">DUF3551 domain-containing protein</fullName>
    </recommendedName>
</protein>
<dbReference type="EMBL" id="RJTM01000029">
    <property type="protein sequence ID" value="RNL90679.1"/>
    <property type="molecule type" value="Genomic_DNA"/>
</dbReference>